<protein>
    <submittedName>
        <fullName evidence="1">Uncharacterized protein</fullName>
    </submittedName>
</protein>
<gene>
    <name evidence="1" type="ORF">ID854_14675</name>
</gene>
<accession>A0AAW3YXB5</accession>
<dbReference type="EMBL" id="JACXBF010000367">
    <property type="protein sequence ID" value="MBD2801654.1"/>
    <property type="molecule type" value="Genomic_DNA"/>
</dbReference>
<dbReference type="AlphaFoldDB" id="A0AAW3YXB5"/>
<feature type="non-terminal residue" evidence="1">
    <location>
        <position position="1"/>
    </location>
</feature>
<evidence type="ECO:0000313" key="1">
    <source>
        <dbReference type="EMBL" id="MBD2801654.1"/>
    </source>
</evidence>
<dbReference type="Proteomes" id="UP001193920">
    <property type="component" value="Unassembled WGS sequence"/>
</dbReference>
<reference evidence="1" key="2">
    <citation type="journal article" date="2024" name="Toxins">
        <title>Genome Sequence Analysis of Native Xenorhabdus Strains Isolated from Entomopathogenic Nematodes in Argentina.</title>
        <authorList>
            <person name="Palma L."/>
            <person name="Frizzo L."/>
            <person name="Kaiser S."/>
            <person name="Berry C."/>
            <person name="Caballero P."/>
            <person name="Bode H.B."/>
            <person name="Del Valle E.E."/>
        </authorList>
    </citation>
    <scope>NUCLEOTIDE SEQUENCE</scope>
    <source>
        <strain evidence="1">M</strain>
    </source>
</reference>
<sequence>VFDGGYIKKTGDLNEEIILFPLLSERFLVGGRKSFNLVGKYDVMTYKMNNGRKIHLNVLYEKDFLSHWQGRKNQDADTSLTYPDGTVIYNGDIKPDFDKLMRILESRNHK</sequence>
<name>A0AAW3YXB5_9GAMM</name>
<proteinExistence type="predicted"/>
<comment type="caution">
    <text evidence="1">The sequence shown here is derived from an EMBL/GenBank/DDBJ whole genome shotgun (WGS) entry which is preliminary data.</text>
</comment>
<reference evidence="1" key="1">
    <citation type="submission" date="2020-09" db="EMBL/GenBank/DDBJ databases">
        <authorList>
            <person name="Palma L."/>
            <person name="Caballero P."/>
            <person name="Berry C."/>
            <person name="Del Valle E."/>
        </authorList>
    </citation>
    <scope>NUCLEOTIDE SEQUENCE</scope>
    <source>
        <strain evidence="1">M</strain>
    </source>
</reference>
<organism evidence="1">
    <name type="scientific">Xenorhabdus szentirmaii</name>
    <dbReference type="NCBI Taxonomy" id="290112"/>
    <lineage>
        <taxon>Bacteria</taxon>
        <taxon>Pseudomonadati</taxon>
        <taxon>Pseudomonadota</taxon>
        <taxon>Gammaproteobacteria</taxon>
        <taxon>Enterobacterales</taxon>
        <taxon>Morganellaceae</taxon>
        <taxon>Xenorhabdus</taxon>
    </lineage>
</organism>